<dbReference type="SUPFAM" id="SSF52317">
    <property type="entry name" value="Class I glutamine amidotransferase-like"/>
    <property type="match status" value="1"/>
</dbReference>
<proteinExistence type="predicted"/>
<dbReference type="AlphaFoldDB" id="A0A9D2DTJ1"/>
<evidence type="ECO:0000313" key="2">
    <source>
        <dbReference type="Proteomes" id="UP000824041"/>
    </source>
</evidence>
<dbReference type="Proteomes" id="UP000824041">
    <property type="component" value="Unassembled WGS sequence"/>
</dbReference>
<dbReference type="InterPro" id="IPR018695">
    <property type="entry name" value="DUF2194"/>
</dbReference>
<dbReference type="InterPro" id="IPR011330">
    <property type="entry name" value="Glyco_hydro/deAcase_b/a-brl"/>
</dbReference>
<name>A0A9D2DTJ1_9FIRM</name>
<organism evidence="1 2">
    <name type="scientific">Candidatus Blautia faecigallinarum</name>
    <dbReference type="NCBI Taxonomy" id="2838488"/>
    <lineage>
        <taxon>Bacteria</taxon>
        <taxon>Bacillati</taxon>
        <taxon>Bacillota</taxon>
        <taxon>Clostridia</taxon>
        <taxon>Lachnospirales</taxon>
        <taxon>Lachnospiraceae</taxon>
        <taxon>Blautia</taxon>
    </lineage>
</organism>
<reference evidence="1" key="1">
    <citation type="journal article" date="2021" name="PeerJ">
        <title>Extensive microbial diversity within the chicken gut microbiome revealed by metagenomics and culture.</title>
        <authorList>
            <person name="Gilroy R."/>
            <person name="Ravi A."/>
            <person name="Getino M."/>
            <person name="Pursley I."/>
            <person name="Horton D.L."/>
            <person name="Alikhan N.F."/>
            <person name="Baker D."/>
            <person name="Gharbi K."/>
            <person name="Hall N."/>
            <person name="Watson M."/>
            <person name="Adriaenssens E.M."/>
            <person name="Foster-Nyarko E."/>
            <person name="Jarju S."/>
            <person name="Secka A."/>
            <person name="Antonio M."/>
            <person name="Oren A."/>
            <person name="Chaudhuri R.R."/>
            <person name="La Ragione R."/>
            <person name="Hildebrand F."/>
            <person name="Pallen M.J."/>
        </authorList>
    </citation>
    <scope>NUCLEOTIDE SEQUENCE</scope>
    <source>
        <strain evidence="1">14324</strain>
    </source>
</reference>
<dbReference type="Gene3D" id="3.20.20.370">
    <property type="entry name" value="Glycoside hydrolase/deacetylase"/>
    <property type="match status" value="1"/>
</dbReference>
<dbReference type="InterPro" id="IPR029062">
    <property type="entry name" value="Class_I_gatase-like"/>
</dbReference>
<dbReference type="Pfam" id="PF09960">
    <property type="entry name" value="DUF2194"/>
    <property type="match status" value="2"/>
</dbReference>
<dbReference type="GO" id="GO:0005975">
    <property type="term" value="P:carbohydrate metabolic process"/>
    <property type="evidence" value="ECO:0007669"/>
    <property type="project" value="InterPro"/>
</dbReference>
<dbReference type="CDD" id="cd10924">
    <property type="entry name" value="CE4_COG4878"/>
    <property type="match status" value="1"/>
</dbReference>
<gene>
    <name evidence="1" type="ORF">IAA21_07825</name>
</gene>
<dbReference type="EMBL" id="DXBU01000106">
    <property type="protein sequence ID" value="HIZ22684.1"/>
    <property type="molecule type" value="Genomic_DNA"/>
</dbReference>
<dbReference type="SUPFAM" id="SSF88713">
    <property type="entry name" value="Glycoside hydrolase/deacetylase"/>
    <property type="match status" value="1"/>
</dbReference>
<protein>
    <submittedName>
        <fullName evidence="1">DUF2194 domain-containing protein</fullName>
    </submittedName>
</protein>
<sequence length="617" mass="70174">MKYYGKLILVSVLCLLVALLVILTNGNKRISLSSKRVTQVVEKETGEDPAPPKGYQEEKPALIIYDPEEENSVNYMENLEDTLGYMKRSCETVEVTRTEIVSYYNYDLVILACQSLETDMKDGAGRLFEYVKEGGRLFWGILQNEVENEFLSVYKRMGIIDYGDYMDYHHIDIRDELLPGMKGEVFDAPEFEDVCLFVRVDDSAKVYMTAEVNDQDIPLYWTYDYGEGRVGCYNSTSITGDFYRGISAGCINALYDDVMYPVINAKCIFIDDFPSPQYESTSDVVREEYNRNVKEFYRDMWWPDMQKAANRLDYLYTGLFIATYNDIVDPEDFTFEAPSMEQYYGNSLLRAGHEMGLHGYNHQSLAGEGEVPRELGYRAWKSVDDMAASLKELLSIGEDMFPGTKFHTYVPPSNYLSDEGREAVKEAMPDLTVISGVYTKEGEEGAVYEQKFEIARDGIAEFPRVTAGMILEDYDRMEWLSALGLHGVFSHFIHPDDIFDPERSKGENWEAMLESYEETLQEVNDAAPGLRSLTASDAAKALKVYQELEPMLVYEEDGIRGSLGNFRGEAFFYLRTDKTPVSKDDACQITSLGKGGDGPYYLVTAKKAEFTILLKGE</sequence>
<reference evidence="1" key="2">
    <citation type="submission" date="2021-04" db="EMBL/GenBank/DDBJ databases">
        <authorList>
            <person name="Gilroy R."/>
        </authorList>
    </citation>
    <scope>NUCLEOTIDE SEQUENCE</scope>
    <source>
        <strain evidence="1">14324</strain>
    </source>
</reference>
<comment type="caution">
    <text evidence="1">The sequence shown here is derived from an EMBL/GenBank/DDBJ whole genome shotgun (WGS) entry which is preliminary data.</text>
</comment>
<evidence type="ECO:0000313" key="1">
    <source>
        <dbReference type="EMBL" id="HIZ22684.1"/>
    </source>
</evidence>
<accession>A0A9D2DTJ1</accession>